<dbReference type="Proteomes" id="UP000001202">
    <property type="component" value="Chromosome"/>
</dbReference>
<dbReference type="PANTHER" id="PTHR45586">
    <property type="entry name" value="TPR REPEAT-CONTAINING PROTEIN PA4667"/>
    <property type="match status" value="1"/>
</dbReference>
<dbReference type="SUPFAM" id="SSF48452">
    <property type="entry name" value="TPR-like"/>
    <property type="match status" value="2"/>
</dbReference>
<feature type="compositionally biased region" description="Basic and acidic residues" evidence="4">
    <location>
        <begin position="91"/>
        <end position="104"/>
    </location>
</feature>
<keyword evidence="1" id="KW-0677">Repeat</keyword>
<feature type="region of interest" description="Disordered" evidence="4">
    <location>
        <begin position="215"/>
        <end position="319"/>
    </location>
</feature>
<reference evidence="5 6" key="1">
    <citation type="journal article" date="2008" name="BMC Microbiol.">
        <title>Complete genome sequence of Treponema pallidum ssp. pallidum strain SS14 determined with oligonucleotide arrays.</title>
        <authorList>
            <person name="Matejkova P."/>
            <person name="Strouhal M."/>
            <person name="Smajs D."/>
            <person name="Norris S.J."/>
            <person name="Palzkill T."/>
            <person name="Petrosino J.F."/>
            <person name="Sodergren E."/>
            <person name="Norton J.E."/>
            <person name="Singh J."/>
            <person name="Richmond T.A."/>
            <person name="Molla M.N."/>
            <person name="Albert T.J."/>
            <person name="Weinstock G.M."/>
        </authorList>
    </citation>
    <scope>NUCLEOTIDE SEQUENCE [LARGE SCALE GENOMIC DNA]</scope>
    <source>
        <strain evidence="5 6">SS14</strain>
    </source>
</reference>
<feature type="compositionally biased region" description="Low complexity" evidence="4">
    <location>
        <begin position="54"/>
        <end position="67"/>
    </location>
</feature>
<organism evidence="5 6">
    <name type="scientific">Treponema pallidum subsp. pallidum (strain SS14)</name>
    <dbReference type="NCBI Taxonomy" id="455434"/>
    <lineage>
        <taxon>Bacteria</taxon>
        <taxon>Pseudomonadati</taxon>
        <taxon>Spirochaetota</taxon>
        <taxon>Spirochaetia</taxon>
        <taxon>Spirochaetales</taxon>
        <taxon>Treponemataceae</taxon>
        <taxon>Treponema</taxon>
    </lineage>
</organism>
<dbReference type="AlphaFoldDB" id="A0A0H3BKH6"/>
<dbReference type="InterPro" id="IPR011990">
    <property type="entry name" value="TPR-like_helical_dom_sf"/>
</dbReference>
<dbReference type="Pfam" id="PF13432">
    <property type="entry name" value="TPR_16"/>
    <property type="match status" value="3"/>
</dbReference>
<feature type="repeat" description="TPR" evidence="3">
    <location>
        <begin position="848"/>
        <end position="881"/>
    </location>
</feature>
<dbReference type="Gene3D" id="1.25.40.10">
    <property type="entry name" value="Tetratricopeptide repeat domain"/>
    <property type="match status" value="2"/>
</dbReference>
<dbReference type="PATRIC" id="fig|243276.5.peg.1045"/>
<accession>A0A0H3BKH6</accession>
<keyword evidence="2 3" id="KW-0802">TPR repeat</keyword>
<evidence type="ECO:0000256" key="3">
    <source>
        <dbReference type="PROSITE-ProRule" id="PRU00339"/>
    </source>
</evidence>
<feature type="region of interest" description="Disordered" evidence="4">
    <location>
        <begin position="1"/>
        <end position="184"/>
    </location>
</feature>
<dbReference type="NCBIfam" id="NF047371">
    <property type="entry name" value="FlcA_CTERM"/>
    <property type="match status" value="1"/>
</dbReference>
<dbReference type="KEGG" id="tpp:TPASS_0990"/>
<sequence>MPSAQHLSEFARELKTLGNEPDTLKSWGTLYDDLPPPESTPDGAQPAPTPERQSAPASASASGPVSAHGQRPFEPDTEASSVASGEEVVQEDAHAPQTRMHDSAQEPAAEISLFSEERTPETMPTAAWSAPPDPLFETEHAVPPLPLDPEETPVPGEKGLQESAVQEEDAGFNQMPATGGQTSENQQHFDALLASLDLDSANGERVVPENADEFAAQVPESLLEGLHPEDQETKRSQEEPVSYDFPAFDLDQVAPPTPDAPDSSNSALTEIEITPALSEHPTQTQETGTTSPQSQTVHADASALGPSASDPNFSPGSADNLVAQFPIEESVQIPPFPADGFELPGKFQEFARESESPYFSPDTTADADQAQTISETEYQRFLQRLDALPLPVRIAVQEYLSSEETSDKEGYALISSIANNASPKAVATQLEHILKKPLHIPRKFERKSAAAHEREKSSLPYIAKHTVLPLTASSAAILIFILSLAVLSWHFLYKPLHAHLSYRAGYHALELDRYEDAHTNFEHAKQYWKIKHWYFRYARALRDKKQYTRAEQIYTELLFDFRHPKQGSIEYAHMLCNELRKYEQAETTLRRQGLDHHPNDPDILSALGDVYLEWAEEDPAQYEQARKTYQSLIASHGTRDAYLARMMRYFIRTDQLAQVLPLKAHFTNTRARIAPEDLTELSGYLLEKRYESQPSDSLTLQSKIEDLRALLERAFKADPMSADAAYYLGKFFVYNHRKDSARELLQQAVNRYPHMPHSTVRRTLREIDAMRLLGTLLLEEKGHAAAREIFTQALTRYRSYIVMRDLPPHRTIGKLYRDYADMDYFIYKNYDSALEHYQHARAQLLDTPEVQYKIGYIQHKKNNYPEAIRAMNAAYEHNPQDKHLLYGFGTLLCKRGDYFASQGYYEQLLELLDAQRTRRGVMLPHIEKADAAFVDLYMRTCNNLGVVLHRLATTHGDSRKNARALTLFAESSRAWDALTRHPETRVRSQATGLSYLNVHHMTRPYTEFQPELYDDIPLLLEHEEPPIQKEQEN</sequence>
<name>A0A0H3BKH6_TREPS</name>
<dbReference type="EMBL" id="CP000805">
    <property type="protein sequence ID" value="ACD71406.1"/>
    <property type="molecule type" value="Genomic_DNA"/>
</dbReference>
<dbReference type="RefSeq" id="WP_010882434.1">
    <property type="nucleotide sequence ID" value="NC_010741.1"/>
</dbReference>
<dbReference type="InterPro" id="IPR058123">
    <property type="entry name" value="FlcA_N"/>
</dbReference>
<dbReference type="InterPro" id="IPR051012">
    <property type="entry name" value="CellSynth/LPSAsmb/PSIAsmb"/>
</dbReference>
<feature type="compositionally biased region" description="Polar residues" evidence="4">
    <location>
        <begin position="280"/>
        <end position="297"/>
    </location>
</feature>
<evidence type="ECO:0000256" key="1">
    <source>
        <dbReference type="ARBA" id="ARBA00022737"/>
    </source>
</evidence>
<dbReference type="SMART" id="SM00028">
    <property type="entry name" value="TPR"/>
    <property type="match status" value="3"/>
</dbReference>
<feature type="compositionally biased region" description="Basic and acidic residues" evidence="4">
    <location>
        <begin position="226"/>
        <end position="238"/>
    </location>
</feature>
<dbReference type="PROSITE" id="PS50005">
    <property type="entry name" value="TPR"/>
    <property type="match status" value="1"/>
</dbReference>
<evidence type="ECO:0000256" key="2">
    <source>
        <dbReference type="ARBA" id="ARBA00022803"/>
    </source>
</evidence>
<dbReference type="GeneID" id="93876735"/>
<proteinExistence type="predicted"/>
<dbReference type="InterPro" id="IPR019734">
    <property type="entry name" value="TPR_rpt"/>
</dbReference>
<protein>
    <submittedName>
        <fullName evidence="5">Uncharacterized protein</fullName>
    </submittedName>
</protein>
<evidence type="ECO:0000256" key="4">
    <source>
        <dbReference type="SAM" id="MobiDB-lite"/>
    </source>
</evidence>
<feature type="compositionally biased region" description="Polar residues" evidence="4">
    <location>
        <begin position="175"/>
        <end position="184"/>
    </location>
</feature>
<dbReference type="InterPro" id="IPR058109">
    <property type="entry name" value="FlcA_C"/>
</dbReference>
<gene>
    <name evidence="5" type="ordered locus">TPASS_0990</name>
</gene>
<dbReference type="NCBIfam" id="NF047372">
    <property type="entry name" value="FlcA_NTERM"/>
    <property type="match status" value="1"/>
</dbReference>
<dbReference type="PANTHER" id="PTHR45586:SF1">
    <property type="entry name" value="LIPOPOLYSACCHARIDE ASSEMBLY PROTEIN B"/>
    <property type="match status" value="1"/>
</dbReference>
<evidence type="ECO:0000313" key="5">
    <source>
        <dbReference type="EMBL" id="ACD71406.1"/>
    </source>
</evidence>
<evidence type="ECO:0000313" key="6">
    <source>
        <dbReference type="Proteomes" id="UP000001202"/>
    </source>
</evidence>